<dbReference type="Proteomes" id="UP000244005">
    <property type="component" value="Unassembled WGS sequence"/>
</dbReference>
<evidence type="ECO:0000313" key="1">
    <source>
        <dbReference type="EMBL" id="PTQ47302.1"/>
    </source>
</evidence>
<gene>
    <name evidence="1" type="ORF">MARPO_0008s0079</name>
</gene>
<name>A0A2R6XMH8_MARPO</name>
<evidence type="ECO:0000313" key="2">
    <source>
        <dbReference type="Proteomes" id="UP000244005"/>
    </source>
</evidence>
<proteinExistence type="predicted"/>
<protein>
    <submittedName>
        <fullName evidence="1">Uncharacterized protein</fullName>
    </submittedName>
</protein>
<dbReference type="Gramene" id="Mp8g11370.1">
    <property type="protein sequence ID" value="Mp8g11370.1.cds1"/>
    <property type="gene ID" value="Mp8g11370"/>
</dbReference>
<organism evidence="1 2">
    <name type="scientific">Marchantia polymorpha</name>
    <name type="common">Common liverwort</name>
    <name type="synonym">Marchantia aquatica</name>
    <dbReference type="NCBI Taxonomy" id="3197"/>
    <lineage>
        <taxon>Eukaryota</taxon>
        <taxon>Viridiplantae</taxon>
        <taxon>Streptophyta</taxon>
        <taxon>Embryophyta</taxon>
        <taxon>Marchantiophyta</taxon>
        <taxon>Marchantiopsida</taxon>
        <taxon>Marchantiidae</taxon>
        <taxon>Marchantiales</taxon>
        <taxon>Marchantiaceae</taxon>
        <taxon>Marchantia</taxon>
    </lineage>
</organism>
<keyword evidence="2" id="KW-1185">Reference proteome</keyword>
<reference evidence="2" key="1">
    <citation type="journal article" date="2017" name="Cell">
        <title>Insights into land plant evolution garnered from the Marchantia polymorpha genome.</title>
        <authorList>
            <person name="Bowman J.L."/>
            <person name="Kohchi T."/>
            <person name="Yamato K.T."/>
            <person name="Jenkins J."/>
            <person name="Shu S."/>
            <person name="Ishizaki K."/>
            <person name="Yamaoka S."/>
            <person name="Nishihama R."/>
            <person name="Nakamura Y."/>
            <person name="Berger F."/>
            <person name="Adam C."/>
            <person name="Aki S.S."/>
            <person name="Althoff F."/>
            <person name="Araki T."/>
            <person name="Arteaga-Vazquez M.A."/>
            <person name="Balasubrmanian S."/>
            <person name="Barry K."/>
            <person name="Bauer D."/>
            <person name="Boehm C.R."/>
            <person name="Briginshaw L."/>
            <person name="Caballero-Perez J."/>
            <person name="Catarino B."/>
            <person name="Chen F."/>
            <person name="Chiyoda S."/>
            <person name="Chovatia M."/>
            <person name="Davies K.M."/>
            <person name="Delmans M."/>
            <person name="Demura T."/>
            <person name="Dierschke T."/>
            <person name="Dolan L."/>
            <person name="Dorantes-Acosta A.E."/>
            <person name="Eklund D.M."/>
            <person name="Florent S.N."/>
            <person name="Flores-Sandoval E."/>
            <person name="Fujiyama A."/>
            <person name="Fukuzawa H."/>
            <person name="Galik B."/>
            <person name="Grimanelli D."/>
            <person name="Grimwood J."/>
            <person name="Grossniklaus U."/>
            <person name="Hamada T."/>
            <person name="Haseloff J."/>
            <person name="Hetherington A.J."/>
            <person name="Higo A."/>
            <person name="Hirakawa Y."/>
            <person name="Hundley H.N."/>
            <person name="Ikeda Y."/>
            <person name="Inoue K."/>
            <person name="Inoue S.I."/>
            <person name="Ishida S."/>
            <person name="Jia Q."/>
            <person name="Kakita M."/>
            <person name="Kanazawa T."/>
            <person name="Kawai Y."/>
            <person name="Kawashima T."/>
            <person name="Kennedy M."/>
            <person name="Kinose K."/>
            <person name="Kinoshita T."/>
            <person name="Kohara Y."/>
            <person name="Koide E."/>
            <person name="Komatsu K."/>
            <person name="Kopischke S."/>
            <person name="Kubo M."/>
            <person name="Kyozuka J."/>
            <person name="Lagercrantz U."/>
            <person name="Lin S.S."/>
            <person name="Lindquist E."/>
            <person name="Lipzen A.M."/>
            <person name="Lu C.W."/>
            <person name="De Luna E."/>
            <person name="Martienssen R.A."/>
            <person name="Minamino N."/>
            <person name="Mizutani M."/>
            <person name="Mizutani M."/>
            <person name="Mochizuki N."/>
            <person name="Monte I."/>
            <person name="Mosher R."/>
            <person name="Nagasaki H."/>
            <person name="Nakagami H."/>
            <person name="Naramoto S."/>
            <person name="Nishitani K."/>
            <person name="Ohtani M."/>
            <person name="Okamoto T."/>
            <person name="Okumura M."/>
            <person name="Phillips J."/>
            <person name="Pollak B."/>
            <person name="Reinders A."/>
            <person name="Rovekamp M."/>
            <person name="Sano R."/>
            <person name="Sawa S."/>
            <person name="Schmid M.W."/>
            <person name="Shirakawa M."/>
            <person name="Solano R."/>
            <person name="Spunde A."/>
            <person name="Suetsugu N."/>
            <person name="Sugano S."/>
            <person name="Sugiyama A."/>
            <person name="Sun R."/>
            <person name="Suzuki Y."/>
            <person name="Takenaka M."/>
            <person name="Takezawa D."/>
            <person name="Tomogane H."/>
            <person name="Tsuzuki M."/>
            <person name="Ueda T."/>
            <person name="Umeda M."/>
            <person name="Ward J.M."/>
            <person name="Watanabe Y."/>
            <person name="Yazaki K."/>
            <person name="Yokoyama R."/>
            <person name="Yoshitake Y."/>
            <person name="Yotsui I."/>
            <person name="Zachgo S."/>
            <person name="Schmutz J."/>
        </authorList>
    </citation>
    <scope>NUCLEOTIDE SEQUENCE [LARGE SCALE GENOMIC DNA]</scope>
    <source>
        <strain evidence="2">Tak-1</strain>
    </source>
</reference>
<dbReference type="AlphaFoldDB" id="A0A2R6XMH8"/>
<sequence>MYPVESDTNQAQAHYATYTKLTDLNELDGQPVDLTNPRGHMVHRAISAPYDRSGTDLVNNIFIESDCHYSLVRLWRRRW</sequence>
<accession>A0A2R6XMH8</accession>
<dbReference type="EMBL" id="KZ772680">
    <property type="protein sequence ID" value="PTQ47302.1"/>
    <property type="molecule type" value="Genomic_DNA"/>
</dbReference>